<keyword evidence="3" id="KW-1185">Reference proteome</keyword>
<dbReference type="Gene3D" id="3.30.110.170">
    <property type="entry name" value="Protein of unknown function (DUF541), domain 1"/>
    <property type="match status" value="1"/>
</dbReference>
<feature type="signal peptide" evidence="1">
    <location>
        <begin position="1"/>
        <end position="30"/>
    </location>
</feature>
<feature type="chain" id="PRO_5045385913" evidence="1">
    <location>
        <begin position="31"/>
        <end position="248"/>
    </location>
</feature>
<dbReference type="InterPro" id="IPR007497">
    <property type="entry name" value="SIMPL/DUF541"/>
</dbReference>
<gene>
    <name evidence="2" type="ORF">MW290_23910</name>
</gene>
<evidence type="ECO:0000256" key="1">
    <source>
        <dbReference type="SAM" id="SignalP"/>
    </source>
</evidence>
<keyword evidence="1" id="KW-0732">Signal</keyword>
<name>A0ABY4SA66_AQUTE</name>
<dbReference type="InterPro" id="IPR052022">
    <property type="entry name" value="26kDa_periplasmic_antigen"/>
</dbReference>
<sequence length="248" mass="25652">MKLKIARSSATVRGLALLAALGGGALQAHAQAVASAVVPAPQGVLSLNASASVEVTKDLLSITFTASRDGSDAGTVQSQLKQALDAALAEARKVAKPQQVEVQTGNFSLYPRYAAKGGINGWQGTAELVVQGRDMAAISQLAGRIQSMAIGRVAYGLSREASQKVEAEVTAQAIQRFQAQAAEIARQFGYQGATVREVNVQTNEPGMVPMAAKAYMRAAAAPMDEALPVEAGKGTVTATVSGTVQMNR</sequence>
<dbReference type="PANTHER" id="PTHR34387:SF1">
    <property type="entry name" value="PERIPLASMIC IMMUNOGENIC PROTEIN"/>
    <property type="match status" value="1"/>
</dbReference>
<dbReference type="Proteomes" id="UP001056201">
    <property type="component" value="Chromosome 2"/>
</dbReference>
<evidence type="ECO:0000313" key="3">
    <source>
        <dbReference type="Proteomes" id="UP001056201"/>
    </source>
</evidence>
<dbReference type="Gene3D" id="3.30.70.2970">
    <property type="entry name" value="Protein of unknown function (DUF541), domain 2"/>
    <property type="match status" value="1"/>
</dbReference>
<dbReference type="PANTHER" id="PTHR34387">
    <property type="entry name" value="SLR1258 PROTEIN"/>
    <property type="match status" value="1"/>
</dbReference>
<reference evidence="2" key="1">
    <citation type="submission" date="2022-05" db="EMBL/GenBank/DDBJ databases">
        <title>An RpoN-dependent PEP-CTERM gene is involved in floc formation of an Aquincola tertiaricarbonis strain.</title>
        <authorList>
            <person name="Qiu D."/>
            <person name="Xia M."/>
        </authorList>
    </citation>
    <scope>NUCLEOTIDE SEQUENCE</scope>
    <source>
        <strain evidence="2">RN12</strain>
    </source>
</reference>
<dbReference type="Pfam" id="PF04402">
    <property type="entry name" value="SIMPL"/>
    <property type="match status" value="1"/>
</dbReference>
<organism evidence="2 3">
    <name type="scientific">Aquincola tertiaricarbonis</name>
    <dbReference type="NCBI Taxonomy" id="391953"/>
    <lineage>
        <taxon>Bacteria</taxon>
        <taxon>Pseudomonadati</taxon>
        <taxon>Pseudomonadota</taxon>
        <taxon>Betaproteobacteria</taxon>
        <taxon>Burkholderiales</taxon>
        <taxon>Sphaerotilaceae</taxon>
        <taxon>Aquincola</taxon>
    </lineage>
</organism>
<protein>
    <submittedName>
        <fullName evidence="2">SIMPL domain-containing protein</fullName>
    </submittedName>
</protein>
<proteinExistence type="predicted"/>
<accession>A0ABY4SA66</accession>
<dbReference type="RefSeq" id="WP_250196850.1">
    <property type="nucleotide sequence ID" value="NZ_CP097636.1"/>
</dbReference>
<evidence type="ECO:0000313" key="2">
    <source>
        <dbReference type="EMBL" id="URI08628.1"/>
    </source>
</evidence>
<dbReference type="EMBL" id="CP097636">
    <property type="protein sequence ID" value="URI08628.1"/>
    <property type="molecule type" value="Genomic_DNA"/>
</dbReference>